<dbReference type="PROSITE" id="PS50157">
    <property type="entry name" value="ZINC_FINGER_C2H2_2"/>
    <property type="match status" value="3"/>
</dbReference>
<evidence type="ECO:0000256" key="7">
    <source>
        <dbReference type="ARBA" id="ARBA00023125"/>
    </source>
</evidence>
<gene>
    <name evidence="16" type="primary">LOC120033530</name>
</gene>
<name>A0A8U0Q133_SALNM</name>
<dbReference type="GO" id="GO:0000981">
    <property type="term" value="F:DNA-binding transcription factor activity, RNA polymerase II-specific"/>
    <property type="evidence" value="ECO:0007669"/>
    <property type="project" value="TreeGrafter"/>
</dbReference>
<dbReference type="GO" id="GO:0005634">
    <property type="term" value="C:nucleus"/>
    <property type="evidence" value="ECO:0007669"/>
    <property type="project" value="UniProtKB-SubCell"/>
</dbReference>
<keyword evidence="10" id="KW-0539">Nucleus</keyword>
<dbReference type="GO" id="GO:0008270">
    <property type="term" value="F:zinc ion binding"/>
    <property type="evidence" value="ECO:0007669"/>
    <property type="project" value="UniProtKB-KW"/>
</dbReference>
<dbReference type="Gene3D" id="3.30.160.60">
    <property type="entry name" value="Classic Zinc Finger"/>
    <property type="match status" value="3"/>
</dbReference>
<keyword evidence="8" id="KW-0010">Activator</keyword>
<evidence type="ECO:0000256" key="6">
    <source>
        <dbReference type="ARBA" id="ARBA00023015"/>
    </source>
</evidence>
<keyword evidence="15" id="KW-1185">Reference proteome</keyword>
<dbReference type="SMART" id="SM00355">
    <property type="entry name" value="ZnF_C2H2"/>
    <property type="match status" value="3"/>
</dbReference>
<feature type="compositionally biased region" description="Polar residues" evidence="13">
    <location>
        <begin position="438"/>
        <end position="449"/>
    </location>
</feature>
<evidence type="ECO:0000256" key="12">
    <source>
        <dbReference type="PROSITE-ProRule" id="PRU00042"/>
    </source>
</evidence>
<evidence type="ECO:0000313" key="15">
    <source>
        <dbReference type="Proteomes" id="UP000808372"/>
    </source>
</evidence>
<evidence type="ECO:0000256" key="5">
    <source>
        <dbReference type="ARBA" id="ARBA00022833"/>
    </source>
</evidence>
<dbReference type="KEGG" id="snh:120033530"/>
<evidence type="ECO:0000313" key="16">
    <source>
        <dbReference type="RefSeq" id="XP_038835841.1"/>
    </source>
</evidence>
<keyword evidence="7" id="KW-0238">DNA-binding</keyword>
<evidence type="ECO:0000256" key="10">
    <source>
        <dbReference type="ARBA" id="ARBA00023242"/>
    </source>
</evidence>
<reference evidence="16" key="1">
    <citation type="submission" date="2025-08" db="UniProtKB">
        <authorList>
            <consortium name="RefSeq"/>
        </authorList>
    </citation>
    <scope>IDENTIFICATION</scope>
    <source>
        <tissue evidence="16">White muscle</tissue>
    </source>
</reference>
<keyword evidence="3" id="KW-0677">Repeat</keyword>
<dbReference type="AlphaFoldDB" id="A0A8U0Q133"/>
<dbReference type="GO" id="GO:0035118">
    <property type="term" value="P:embryonic pectoral fin morphogenesis"/>
    <property type="evidence" value="ECO:0007669"/>
    <property type="project" value="UniProtKB-ARBA"/>
</dbReference>
<feature type="region of interest" description="Disordered" evidence="13">
    <location>
        <begin position="577"/>
        <end position="596"/>
    </location>
</feature>
<feature type="domain" description="C2H2-type" evidence="14">
    <location>
        <begin position="556"/>
        <end position="583"/>
    </location>
</feature>
<evidence type="ECO:0000256" key="4">
    <source>
        <dbReference type="ARBA" id="ARBA00022771"/>
    </source>
</evidence>
<dbReference type="InterPro" id="IPR013087">
    <property type="entry name" value="Znf_C2H2_type"/>
</dbReference>
<dbReference type="FunFam" id="3.30.160.60:FF:000026">
    <property type="entry name" value="Transcription factor Sp3"/>
    <property type="match status" value="1"/>
</dbReference>
<dbReference type="GO" id="GO:0000978">
    <property type="term" value="F:RNA polymerase II cis-regulatory region sequence-specific DNA binding"/>
    <property type="evidence" value="ECO:0007669"/>
    <property type="project" value="TreeGrafter"/>
</dbReference>
<evidence type="ECO:0000256" key="3">
    <source>
        <dbReference type="ARBA" id="ARBA00022737"/>
    </source>
</evidence>
<proteinExistence type="inferred from homology"/>
<keyword evidence="6" id="KW-0805">Transcription regulation</keyword>
<evidence type="ECO:0000256" key="9">
    <source>
        <dbReference type="ARBA" id="ARBA00023163"/>
    </source>
</evidence>
<sequence>MATADVEGSQSEFLQHGGASENQTTDMTAIQLTGSDRWELLTPVSTGKDAQQGVVHIPNSGMMTSNGQYVLPIGNMDSQPIYVTASGNDGSANGVSSIQYQIHNSDGTLAGFSAQGLDDGSGQIQLIQDGSHGNIGISVATTTTSDLLTQAGHMQQIQGVSLAGGTTYSGAVPMGLSGGNITFLPINSIDLESLGLAGAQTVPIATTTDGQLIMGSQALEGQEGGAKQLATLVSEANGNPDLYVPTTSSSQLPETIDGTGVLTQATAVSAGVSDPSSENYNSHNHLQQIQVSTSNASSFSQPILQLSGDNQGAQGQDLSQSGQTLQSVQLVNPGTFLIQAQTVTASGQIQWQTFQVQGVQSLQGLQLPQAQGGQQLTLAPVQGLSMGQGGSITLPNLQTVTVNSIGQPGIQYTQGEEADSPADIQIKEEPDSEEWQLSGDSTLNPSDLNNLRVQMDDEDMDMSTGEGKRLRRVACTCPNCKEAGGRGSSLGKKKQHICHIVGCGKVYGKTSHLRAHLRWHSGERPFVCNWMFCGKRFTRSDELQRHRRTHTGEKKFVCAQCSKRFMRSDHLAKHIKTHQNKKGVASSSSSPPPSDTIITADGTTLILQSAAGGHNLLGNQEIPLQLVTVAPGEVME</sequence>
<dbReference type="Proteomes" id="UP000808372">
    <property type="component" value="Chromosome 40"/>
</dbReference>
<evidence type="ECO:0000256" key="2">
    <source>
        <dbReference type="ARBA" id="ARBA00022723"/>
    </source>
</evidence>
<dbReference type="InterPro" id="IPR036236">
    <property type="entry name" value="Znf_C2H2_sf"/>
</dbReference>
<dbReference type="PANTHER" id="PTHR23235:SF3">
    <property type="entry name" value="TRANSCRIPTION FACTOR SP3"/>
    <property type="match status" value="1"/>
</dbReference>
<evidence type="ECO:0000256" key="8">
    <source>
        <dbReference type="ARBA" id="ARBA00023159"/>
    </source>
</evidence>
<keyword evidence="9" id="KW-0804">Transcription</keyword>
<dbReference type="RefSeq" id="XP_038835841.1">
    <property type="nucleotide sequence ID" value="XM_038979913.1"/>
</dbReference>
<comment type="similarity">
    <text evidence="11">Belongs to the Sp1 C2H2-type zinc-finger protein family.</text>
</comment>
<evidence type="ECO:0000256" key="11">
    <source>
        <dbReference type="ARBA" id="ARBA00038409"/>
    </source>
</evidence>
<dbReference type="GeneID" id="120033530"/>
<feature type="region of interest" description="Disordered" evidence="13">
    <location>
        <begin position="1"/>
        <end position="25"/>
    </location>
</feature>
<dbReference type="SUPFAM" id="SSF57667">
    <property type="entry name" value="beta-beta-alpha zinc fingers"/>
    <property type="match status" value="2"/>
</dbReference>
<evidence type="ECO:0000256" key="1">
    <source>
        <dbReference type="ARBA" id="ARBA00004123"/>
    </source>
</evidence>
<dbReference type="FunFam" id="3.30.160.60:FF:000061">
    <property type="entry name" value="Transcription factor Sp3"/>
    <property type="match status" value="1"/>
</dbReference>
<dbReference type="PROSITE" id="PS00028">
    <property type="entry name" value="ZINC_FINGER_C2H2_1"/>
    <property type="match status" value="3"/>
</dbReference>
<protein>
    <submittedName>
        <fullName evidence="16">Transcription factor Sp3-like isoform X1</fullName>
    </submittedName>
</protein>
<keyword evidence="2" id="KW-0479">Metal-binding</keyword>
<keyword evidence="5" id="KW-0862">Zinc</keyword>
<keyword evidence="4 12" id="KW-0863">Zinc-finger</keyword>
<organism evidence="15 16">
    <name type="scientific">Salvelinus namaycush</name>
    <name type="common">Lake trout</name>
    <name type="synonym">Salmo namaycush</name>
    <dbReference type="NCBI Taxonomy" id="8040"/>
    <lineage>
        <taxon>Eukaryota</taxon>
        <taxon>Metazoa</taxon>
        <taxon>Chordata</taxon>
        <taxon>Craniata</taxon>
        <taxon>Vertebrata</taxon>
        <taxon>Euteleostomi</taxon>
        <taxon>Actinopterygii</taxon>
        <taxon>Neopterygii</taxon>
        <taxon>Teleostei</taxon>
        <taxon>Protacanthopterygii</taxon>
        <taxon>Salmoniformes</taxon>
        <taxon>Salmonidae</taxon>
        <taxon>Salmoninae</taxon>
        <taxon>Salvelinus</taxon>
    </lineage>
</organism>
<feature type="domain" description="C2H2-type" evidence="14">
    <location>
        <begin position="526"/>
        <end position="555"/>
    </location>
</feature>
<feature type="region of interest" description="Disordered" evidence="13">
    <location>
        <begin position="430"/>
        <end position="449"/>
    </location>
</feature>
<feature type="domain" description="C2H2-type" evidence="14">
    <location>
        <begin position="496"/>
        <end position="525"/>
    </location>
</feature>
<dbReference type="GO" id="GO:0045743">
    <property type="term" value="P:positive regulation of fibroblast growth factor receptor signaling pathway"/>
    <property type="evidence" value="ECO:0007669"/>
    <property type="project" value="UniProtKB-ARBA"/>
</dbReference>
<evidence type="ECO:0000259" key="14">
    <source>
        <dbReference type="PROSITE" id="PS50157"/>
    </source>
</evidence>
<dbReference type="Pfam" id="PF00096">
    <property type="entry name" value="zf-C2H2"/>
    <property type="match status" value="3"/>
</dbReference>
<comment type="subcellular location">
    <subcellularLocation>
        <location evidence="1">Nucleus</location>
    </subcellularLocation>
</comment>
<dbReference type="FunFam" id="3.30.160.60:FF:000014">
    <property type="entry name" value="Transcription factor Sp3"/>
    <property type="match status" value="1"/>
</dbReference>
<evidence type="ECO:0000256" key="13">
    <source>
        <dbReference type="SAM" id="MobiDB-lite"/>
    </source>
</evidence>
<dbReference type="PANTHER" id="PTHR23235">
    <property type="entry name" value="KRUEPPEL-LIKE TRANSCRIPTION FACTOR"/>
    <property type="match status" value="1"/>
</dbReference>
<accession>A0A8U0Q133</accession>